<dbReference type="GO" id="GO:0004515">
    <property type="term" value="F:nicotinate-nucleotide adenylyltransferase activity"/>
    <property type="evidence" value="ECO:0007669"/>
    <property type="project" value="UniProtKB-UniRule"/>
</dbReference>
<feature type="domain" description="Cytidyltransferase-like" evidence="12">
    <location>
        <begin position="16"/>
        <end position="196"/>
    </location>
</feature>
<accession>A0A285VPR5</accession>
<name>A0A285VPR5_9GAMM</name>
<dbReference type="GO" id="GO:0005524">
    <property type="term" value="F:ATP binding"/>
    <property type="evidence" value="ECO:0007669"/>
    <property type="project" value="UniProtKB-KW"/>
</dbReference>
<evidence type="ECO:0000256" key="6">
    <source>
        <dbReference type="ARBA" id="ARBA00022695"/>
    </source>
</evidence>
<dbReference type="AlphaFoldDB" id="A0A285VPR5"/>
<evidence type="ECO:0000256" key="7">
    <source>
        <dbReference type="ARBA" id="ARBA00022741"/>
    </source>
</evidence>
<dbReference type="EMBL" id="OBQJ01000006">
    <property type="protein sequence ID" value="SOC56050.1"/>
    <property type="molecule type" value="Genomic_DNA"/>
</dbReference>
<evidence type="ECO:0000256" key="9">
    <source>
        <dbReference type="ARBA" id="ARBA00023027"/>
    </source>
</evidence>
<dbReference type="Pfam" id="PF01467">
    <property type="entry name" value="CTP_transf_like"/>
    <property type="match status" value="1"/>
</dbReference>
<evidence type="ECO:0000256" key="2">
    <source>
        <dbReference type="ARBA" id="ARBA00005019"/>
    </source>
</evidence>
<dbReference type="Proteomes" id="UP000219023">
    <property type="component" value="Unassembled WGS sequence"/>
</dbReference>
<dbReference type="InterPro" id="IPR014729">
    <property type="entry name" value="Rossmann-like_a/b/a_fold"/>
</dbReference>
<evidence type="ECO:0000256" key="8">
    <source>
        <dbReference type="ARBA" id="ARBA00022840"/>
    </source>
</evidence>
<sequence length="222" mass="24587">MATAMCAAEIPPRVAMLGGTFDPVHVGHLRSALELREALALDRVHMVPARVPPHRATPGVDAEQRATMLALGIADTPGLYVDDREIRREGPSYSTATLASLREELGPQARLVMALGYDAYLRLAEWHEPARLFELAHIVVIDRPDHQQPLPAALKTLIEGREVESADTLMQSPAGGLLHLSLPTRMVISATAIRERLQRGESVRYLLPDAVERYLLARRLYR</sequence>
<dbReference type="HAMAP" id="MF_00244">
    <property type="entry name" value="NaMN_adenylyltr"/>
    <property type="match status" value="1"/>
</dbReference>
<dbReference type="Gene3D" id="3.40.50.620">
    <property type="entry name" value="HUPs"/>
    <property type="match status" value="1"/>
</dbReference>
<evidence type="ECO:0000256" key="10">
    <source>
        <dbReference type="ARBA" id="ARBA00048721"/>
    </source>
</evidence>
<evidence type="ECO:0000313" key="13">
    <source>
        <dbReference type="EMBL" id="SOC56050.1"/>
    </source>
</evidence>
<dbReference type="CDD" id="cd02165">
    <property type="entry name" value="NMNAT"/>
    <property type="match status" value="1"/>
</dbReference>
<comment type="similarity">
    <text evidence="3 11">Belongs to the NadD family.</text>
</comment>
<comment type="function">
    <text evidence="1 11">Catalyzes the reversible adenylation of nicotinate mononucleotide (NaMN) to nicotinic acid adenine dinucleotide (NaAD).</text>
</comment>
<evidence type="ECO:0000256" key="1">
    <source>
        <dbReference type="ARBA" id="ARBA00002324"/>
    </source>
</evidence>
<dbReference type="PANTHER" id="PTHR39321:SF3">
    <property type="entry name" value="PHOSPHOPANTETHEINE ADENYLYLTRANSFERASE"/>
    <property type="match status" value="1"/>
</dbReference>
<evidence type="ECO:0000256" key="3">
    <source>
        <dbReference type="ARBA" id="ARBA00009014"/>
    </source>
</evidence>
<evidence type="ECO:0000256" key="11">
    <source>
        <dbReference type="HAMAP-Rule" id="MF_00244"/>
    </source>
</evidence>
<dbReference type="InterPro" id="IPR004821">
    <property type="entry name" value="Cyt_trans-like"/>
</dbReference>
<dbReference type="UniPathway" id="UPA00253">
    <property type="reaction ID" value="UER00332"/>
</dbReference>
<evidence type="ECO:0000259" key="12">
    <source>
        <dbReference type="Pfam" id="PF01467"/>
    </source>
</evidence>
<keyword evidence="7 11" id="KW-0547">Nucleotide-binding</keyword>
<protein>
    <recommendedName>
        <fullName evidence="11">Probable nicotinate-nucleotide adenylyltransferase</fullName>
        <ecNumber evidence="11">2.7.7.18</ecNumber>
    </recommendedName>
    <alternativeName>
        <fullName evidence="11">Deamido-NAD(+) diphosphorylase</fullName>
    </alternativeName>
    <alternativeName>
        <fullName evidence="11">Deamido-NAD(+) pyrophosphorylase</fullName>
    </alternativeName>
    <alternativeName>
        <fullName evidence="11">Nicotinate mononucleotide adenylyltransferase</fullName>
        <shortName evidence="11">NaMN adenylyltransferase</shortName>
    </alternativeName>
</protein>
<proteinExistence type="inferred from homology"/>
<comment type="pathway">
    <text evidence="2 11">Cofactor biosynthesis; NAD(+) biosynthesis; deamido-NAD(+) from nicotinate D-ribonucleotide: step 1/1.</text>
</comment>
<dbReference type="PANTHER" id="PTHR39321">
    <property type="entry name" value="NICOTINATE-NUCLEOTIDE ADENYLYLTRANSFERASE-RELATED"/>
    <property type="match status" value="1"/>
</dbReference>
<dbReference type="InterPro" id="IPR005248">
    <property type="entry name" value="NadD/NMNAT"/>
</dbReference>
<dbReference type="NCBIfam" id="TIGR00125">
    <property type="entry name" value="cyt_tran_rel"/>
    <property type="match status" value="1"/>
</dbReference>
<keyword evidence="5 11" id="KW-0808">Transferase</keyword>
<organism evidence="13 14">
    <name type="scientific">Chromohalobacter canadensis</name>
    <dbReference type="NCBI Taxonomy" id="141389"/>
    <lineage>
        <taxon>Bacteria</taxon>
        <taxon>Pseudomonadati</taxon>
        <taxon>Pseudomonadota</taxon>
        <taxon>Gammaproteobacteria</taxon>
        <taxon>Oceanospirillales</taxon>
        <taxon>Halomonadaceae</taxon>
        <taxon>Chromohalobacter</taxon>
    </lineage>
</organism>
<evidence type="ECO:0000256" key="5">
    <source>
        <dbReference type="ARBA" id="ARBA00022679"/>
    </source>
</evidence>
<evidence type="ECO:0000313" key="14">
    <source>
        <dbReference type="Proteomes" id="UP000219023"/>
    </source>
</evidence>
<keyword evidence="9 11" id="KW-0520">NAD</keyword>
<evidence type="ECO:0000256" key="4">
    <source>
        <dbReference type="ARBA" id="ARBA00022642"/>
    </source>
</evidence>
<keyword evidence="8 11" id="KW-0067">ATP-binding</keyword>
<keyword evidence="6 11" id="KW-0548">Nucleotidyltransferase</keyword>
<reference evidence="13 14" key="1">
    <citation type="submission" date="2017-08" db="EMBL/GenBank/DDBJ databases">
        <authorList>
            <person name="de Groot N.N."/>
        </authorList>
    </citation>
    <scope>NUCLEOTIDE SEQUENCE [LARGE SCALE GENOMIC DNA]</scope>
    <source>
        <strain evidence="13 14">USBA 855</strain>
    </source>
</reference>
<dbReference type="EC" id="2.7.7.18" evidence="11"/>
<dbReference type="GO" id="GO:0009435">
    <property type="term" value="P:NAD+ biosynthetic process"/>
    <property type="evidence" value="ECO:0007669"/>
    <property type="project" value="UniProtKB-UniRule"/>
</dbReference>
<keyword evidence="4 11" id="KW-0662">Pyridine nucleotide biosynthesis</keyword>
<dbReference type="NCBIfam" id="NF000839">
    <property type="entry name" value="PRK00071.1-1"/>
    <property type="match status" value="1"/>
</dbReference>
<comment type="catalytic activity">
    <reaction evidence="10 11">
        <text>nicotinate beta-D-ribonucleotide + ATP + H(+) = deamido-NAD(+) + diphosphate</text>
        <dbReference type="Rhea" id="RHEA:22860"/>
        <dbReference type="ChEBI" id="CHEBI:15378"/>
        <dbReference type="ChEBI" id="CHEBI:30616"/>
        <dbReference type="ChEBI" id="CHEBI:33019"/>
        <dbReference type="ChEBI" id="CHEBI:57502"/>
        <dbReference type="ChEBI" id="CHEBI:58437"/>
        <dbReference type="EC" id="2.7.7.18"/>
    </reaction>
</comment>
<dbReference type="NCBIfam" id="TIGR00482">
    <property type="entry name" value="nicotinate (nicotinamide) nucleotide adenylyltransferase"/>
    <property type="match status" value="1"/>
</dbReference>
<dbReference type="SUPFAM" id="SSF52374">
    <property type="entry name" value="Nucleotidylyl transferase"/>
    <property type="match status" value="1"/>
</dbReference>
<gene>
    <name evidence="11" type="primary">nadD</name>
    <name evidence="13" type="ORF">SAMN05421509_106113</name>
</gene>